<feature type="region of interest" description="Disordered" evidence="1">
    <location>
        <begin position="1"/>
        <end position="24"/>
    </location>
</feature>
<dbReference type="AlphaFoldDB" id="A0A814JBC0"/>
<evidence type="ECO:0000256" key="1">
    <source>
        <dbReference type="SAM" id="MobiDB-lite"/>
    </source>
</evidence>
<gene>
    <name evidence="3" type="ORF">EDS130_LOCUS42100</name>
    <name evidence="2" type="ORF">XAT740_LOCUS14964</name>
</gene>
<dbReference type="Proteomes" id="UP000663852">
    <property type="component" value="Unassembled WGS sequence"/>
</dbReference>
<accession>A0A814JBC0</accession>
<protein>
    <submittedName>
        <fullName evidence="2">Uncharacterized protein</fullName>
    </submittedName>
</protein>
<keyword evidence="4" id="KW-1185">Reference proteome</keyword>
<reference evidence="2" key="1">
    <citation type="submission" date="2021-02" db="EMBL/GenBank/DDBJ databases">
        <authorList>
            <person name="Nowell W R."/>
        </authorList>
    </citation>
    <scope>NUCLEOTIDE SEQUENCE</scope>
</reference>
<sequence>MNMASNRTTSNNNQQSDDDDEKFQVNKRPCMNDVIAIRADDMFKIAKTNQTKDDRFVINVFHNKLDKKAVHIFPEDILVNFDINCDSHIRTINELQVKNNVSVFLSGNGQELIGYFLCNSGRKEPAELAGIEKSCTGTDSDFNGSSRRNDRPGMQFTIQSMLEKIILVDDHYQLLNELVGNNSVDTNNIVSCVMDHISNIQIENHLQQLTKMIALQCFDTKSLSVIIDQIDSMVNSEDVPLKKKFIGRLLKETNFIIREKIFLLMIHSWMTTFAYVQWLCHGGVDIFLYLCVM</sequence>
<dbReference type="Proteomes" id="UP000663828">
    <property type="component" value="Unassembled WGS sequence"/>
</dbReference>
<dbReference type="EMBL" id="CAJNOR010000913">
    <property type="protein sequence ID" value="CAF1035169.1"/>
    <property type="molecule type" value="Genomic_DNA"/>
</dbReference>
<feature type="compositionally biased region" description="Low complexity" evidence="1">
    <location>
        <begin position="1"/>
        <end position="15"/>
    </location>
</feature>
<name>A0A814JBC0_ADIRI</name>
<organism evidence="2 4">
    <name type="scientific">Adineta ricciae</name>
    <name type="common">Rotifer</name>
    <dbReference type="NCBI Taxonomy" id="249248"/>
    <lineage>
        <taxon>Eukaryota</taxon>
        <taxon>Metazoa</taxon>
        <taxon>Spiralia</taxon>
        <taxon>Gnathifera</taxon>
        <taxon>Rotifera</taxon>
        <taxon>Eurotatoria</taxon>
        <taxon>Bdelloidea</taxon>
        <taxon>Adinetida</taxon>
        <taxon>Adinetidae</taxon>
        <taxon>Adineta</taxon>
    </lineage>
</organism>
<evidence type="ECO:0000313" key="3">
    <source>
        <dbReference type="EMBL" id="CAF1492336.1"/>
    </source>
</evidence>
<evidence type="ECO:0000313" key="2">
    <source>
        <dbReference type="EMBL" id="CAF1035169.1"/>
    </source>
</evidence>
<proteinExistence type="predicted"/>
<dbReference type="EMBL" id="CAJNOJ010000593">
    <property type="protein sequence ID" value="CAF1492336.1"/>
    <property type="molecule type" value="Genomic_DNA"/>
</dbReference>
<evidence type="ECO:0000313" key="4">
    <source>
        <dbReference type="Proteomes" id="UP000663828"/>
    </source>
</evidence>
<comment type="caution">
    <text evidence="2">The sequence shown here is derived from an EMBL/GenBank/DDBJ whole genome shotgun (WGS) entry which is preliminary data.</text>
</comment>